<gene>
    <name evidence="2" type="ORF">TrLO_g5456</name>
</gene>
<reference evidence="3" key="1">
    <citation type="journal article" date="2023" name="Commun. Biol.">
        <title>Genome analysis of Parmales, the sister group of diatoms, reveals the evolutionary specialization of diatoms from phago-mixotrophs to photoautotrophs.</title>
        <authorList>
            <person name="Ban H."/>
            <person name="Sato S."/>
            <person name="Yoshikawa S."/>
            <person name="Yamada K."/>
            <person name="Nakamura Y."/>
            <person name="Ichinomiya M."/>
            <person name="Sato N."/>
            <person name="Blanc-Mathieu R."/>
            <person name="Endo H."/>
            <person name="Kuwata A."/>
            <person name="Ogata H."/>
        </authorList>
    </citation>
    <scope>NUCLEOTIDE SEQUENCE [LARGE SCALE GENOMIC DNA]</scope>
    <source>
        <strain evidence="3">NIES 3700</strain>
    </source>
</reference>
<dbReference type="EMBL" id="BRXW01000350">
    <property type="protein sequence ID" value="GMH46814.1"/>
    <property type="molecule type" value="Genomic_DNA"/>
</dbReference>
<feature type="region of interest" description="Disordered" evidence="1">
    <location>
        <begin position="605"/>
        <end position="671"/>
    </location>
</feature>
<dbReference type="Proteomes" id="UP001165122">
    <property type="component" value="Unassembled WGS sequence"/>
</dbReference>
<comment type="caution">
    <text evidence="2">The sequence shown here is derived from an EMBL/GenBank/DDBJ whole genome shotgun (WGS) entry which is preliminary data.</text>
</comment>
<evidence type="ECO:0000313" key="3">
    <source>
        <dbReference type="Proteomes" id="UP001165122"/>
    </source>
</evidence>
<name>A0A9W6Z3W3_9STRA</name>
<proteinExistence type="predicted"/>
<feature type="compositionally biased region" description="Basic residues" evidence="1">
    <location>
        <begin position="692"/>
        <end position="701"/>
    </location>
</feature>
<feature type="compositionally biased region" description="Basic and acidic residues" evidence="1">
    <location>
        <begin position="702"/>
        <end position="713"/>
    </location>
</feature>
<feature type="compositionally biased region" description="Basic residues" evidence="1">
    <location>
        <begin position="618"/>
        <end position="631"/>
    </location>
</feature>
<dbReference type="AlphaFoldDB" id="A0A9W6Z3W3"/>
<feature type="compositionally biased region" description="Low complexity" evidence="1">
    <location>
        <begin position="440"/>
        <end position="463"/>
    </location>
</feature>
<dbReference type="InterPro" id="IPR013083">
    <property type="entry name" value="Znf_RING/FYVE/PHD"/>
</dbReference>
<feature type="compositionally biased region" description="Basic and acidic residues" evidence="1">
    <location>
        <begin position="642"/>
        <end position="651"/>
    </location>
</feature>
<feature type="region of interest" description="Disordered" evidence="1">
    <location>
        <begin position="939"/>
        <end position="986"/>
    </location>
</feature>
<accession>A0A9W6Z3W3</accession>
<feature type="compositionally biased region" description="Polar residues" evidence="1">
    <location>
        <begin position="654"/>
        <end position="668"/>
    </location>
</feature>
<organism evidence="2 3">
    <name type="scientific">Triparma laevis f. longispina</name>
    <dbReference type="NCBI Taxonomy" id="1714387"/>
    <lineage>
        <taxon>Eukaryota</taxon>
        <taxon>Sar</taxon>
        <taxon>Stramenopiles</taxon>
        <taxon>Ochrophyta</taxon>
        <taxon>Bolidophyceae</taxon>
        <taxon>Parmales</taxon>
        <taxon>Triparmaceae</taxon>
        <taxon>Triparma</taxon>
    </lineage>
</organism>
<feature type="region of interest" description="Disordered" evidence="1">
    <location>
        <begin position="1004"/>
        <end position="1049"/>
    </location>
</feature>
<sequence length="1129" mass="126858">MVSAKIPPWRSYPSIDDEIDDLYEDETLQAKIPPNASKTYAHLSGIHLLPNPSGFKACQIPSSVSFNVLNTFKTYKDLGNEEWTKFGRRREGGKILKVSVRLGGSSSRTHIIDHEKIHRVTNQSTSLPTNPYPIPPPNYTATATFPAHLRSLIKPPNFLDRKNSNRFQLEDKATWNNNLMSESSQTLNNKLVFSTYKNPKHTLESQRQGSLAVYKKASKSGREIVSMVNGYRLKNAQHKKPLSCKVVIRLNDQIIQSPLQQFPPSLTKKSSGTYNTLVSISRPDSITSSQTSLKTYTEKFTTDPGYLRYEGSLMCPPLLTNLVLDDGPIKTICLKGGTLLVNDLNRFEKSIKGFECGEEERKCVICDVSEDADQSLNGKVYKCAFCNITCHLDCCYDTGMVGGVGRNKFWLCAVCEFEKNHSEMKVETVTSKLATQIEAQQQQQTPQQSRTSTTPPSSSTTSSEDPEKLDAPKRAVRASRLIQTDADGQKKIPSPPPNYKRPSHNCILCYHTGGAMSPYTDPNLTSGSIAWVHEICRVWSINLQRPSSNADVEKCALCGVVEGQGSGSRVDDVMLRRLARCGHKDCMVSFHPMCAKIGSKQMRERMEKEIEEEEREKPKKKKTVVKMRKERKLQLQVCSPAPEEKNAEKPKRSPTATNMQENQENSGVLDSDQIESMLEGMSEEYLREARKKAVRNKRERQLRKENAEASGKEYSPKLWTQALPNVPDEVLIGIHFERGANSGYTLPTSVVLENPAQFKNSPFNSTPPNNNTPPSPHHSPGRPKKDKPAVQMTLGGNEEPDYVFELEKDGYDEYEWDKIRKNDLMCCSDWTLRMASVDFGRDSWVETEEEEKQFPVVFCGLHNPDRDEGLKGWPAGGASEESGHCFEYPTRTPPPQANEAVDKWAGLFAKNKMIQEKRRKNNKDEFVEEEGGEVKKVVRRRVKKEPKEKKRKQELEKEKGPKSSKYDAYGSPNKKAKKGEEGWDSAEEELELEMEILREAQMQEAARKEMKNKRREGPRERREGGVDKRGRAAPVATKPGKPTEPVVNPDLNEETVTCLKALIAVNTNSAGGSAVFKSGISSLEDALVGLAKPELEEVLLEEVQKVNKIFKANSSGAAKRKLRAMLYVQ</sequence>
<evidence type="ECO:0000256" key="1">
    <source>
        <dbReference type="SAM" id="MobiDB-lite"/>
    </source>
</evidence>
<evidence type="ECO:0008006" key="4">
    <source>
        <dbReference type="Google" id="ProtNLM"/>
    </source>
</evidence>
<protein>
    <recommendedName>
        <fullName evidence="4">PHD-type domain-containing protein</fullName>
    </recommendedName>
</protein>
<dbReference type="Gene3D" id="3.30.40.10">
    <property type="entry name" value="Zinc/RING finger domain, C3HC4 (zinc finger)"/>
    <property type="match status" value="1"/>
</dbReference>
<dbReference type="OrthoDB" id="47526at2759"/>
<feature type="region of interest" description="Disordered" evidence="1">
    <location>
        <begin position="692"/>
        <end position="713"/>
    </location>
</feature>
<feature type="compositionally biased region" description="Basic and acidic residues" evidence="1">
    <location>
        <begin position="945"/>
        <end position="965"/>
    </location>
</feature>
<evidence type="ECO:0000313" key="2">
    <source>
        <dbReference type="EMBL" id="GMH46814.1"/>
    </source>
</evidence>
<feature type="compositionally biased region" description="Basic and acidic residues" evidence="1">
    <location>
        <begin position="1005"/>
        <end position="1030"/>
    </location>
</feature>
<keyword evidence="3" id="KW-1185">Reference proteome</keyword>
<feature type="compositionally biased region" description="Low complexity" evidence="1">
    <location>
        <begin position="760"/>
        <end position="769"/>
    </location>
</feature>
<feature type="region of interest" description="Disordered" evidence="1">
    <location>
        <begin position="757"/>
        <end position="795"/>
    </location>
</feature>
<feature type="region of interest" description="Disordered" evidence="1">
    <location>
        <begin position="437"/>
        <end position="499"/>
    </location>
</feature>